<name>A0ABY1S541_CALBS</name>
<evidence type="ECO:0000313" key="4">
    <source>
        <dbReference type="Proteomes" id="UP000196803"/>
    </source>
</evidence>
<dbReference type="EMBL" id="FXXC01000001">
    <property type="protein sequence ID" value="SMR90901.1"/>
    <property type="molecule type" value="Genomic_DNA"/>
</dbReference>
<protein>
    <submittedName>
        <fullName evidence="3">CRISPR-associated protein</fullName>
    </submittedName>
</protein>
<keyword evidence="4" id="KW-1185">Reference proteome</keyword>
<evidence type="ECO:0000313" key="3">
    <source>
        <dbReference type="EMBL" id="SMR90901.1"/>
    </source>
</evidence>
<evidence type="ECO:0000256" key="1">
    <source>
        <dbReference type="ARBA" id="ARBA00023118"/>
    </source>
</evidence>
<dbReference type="GeneID" id="31771514"/>
<feature type="domain" description="CRISPR type III-associated protein" evidence="2">
    <location>
        <begin position="324"/>
        <end position="497"/>
    </location>
</feature>
<comment type="caution">
    <text evidence="3">The sequence shown here is derived from an EMBL/GenBank/DDBJ whole genome shotgun (WGS) entry which is preliminary data.</text>
</comment>
<dbReference type="InterPro" id="IPR005537">
    <property type="entry name" value="RAMP_III_fam"/>
</dbReference>
<dbReference type="RefSeq" id="WP_015906773.1">
    <property type="nucleotide sequence ID" value="NZ_FUZJ01000001.1"/>
</dbReference>
<dbReference type="Pfam" id="PF03787">
    <property type="entry name" value="RAMPs"/>
    <property type="match status" value="2"/>
</dbReference>
<accession>A0ABY1S541</accession>
<gene>
    <name evidence="3" type="ORF">SAMN05216240_0118</name>
</gene>
<evidence type="ECO:0000259" key="2">
    <source>
        <dbReference type="Pfam" id="PF03787"/>
    </source>
</evidence>
<feature type="domain" description="CRISPR type III-associated protein" evidence="2">
    <location>
        <begin position="53"/>
        <end position="191"/>
    </location>
</feature>
<reference evidence="3 4" key="1">
    <citation type="submission" date="2017-05" db="EMBL/GenBank/DDBJ databases">
        <authorList>
            <person name="Varghese N."/>
            <person name="Submissions S."/>
        </authorList>
    </citation>
    <scope>NUCLEOTIDE SEQUENCE [LARGE SCALE GENOMIC DNA]</scope>
    <source>
        <strain evidence="3 4">MACB1020</strain>
    </source>
</reference>
<dbReference type="InterPro" id="IPR023825">
    <property type="entry name" value="CRISPR-assoc_RAMP_BGP1436"/>
</dbReference>
<organism evidence="3 4">
    <name type="scientific">Caldicellulosiruptor bescii</name>
    <name type="common">Anaerocellum thermophilum</name>
    <dbReference type="NCBI Taxonomy" id="31899"/>
    <lineage>
        <taxon>Bacteria</taxon>
        <taxon>Bacillati</taxon>
        <taxon>Bacillota</taxon>
        <taxon>Bacillota incertae sedis</taxon>
        <taxon>Caldicellulosiruptorales</taxon>
        <taxon>Caldicellulosiruptoraceae</taxon>
        <taxon>Caldicellulosiruptor</taxon>
    </lineage>
</organism>
<dbReference type="NCBIfam" id="TIGR03986">
    <property type="entry name" value="TIGR03986 family CRISPR-associated RAMP protein"/>
    <property type="match status" value="1"/>
</dbReference>
<sequence>MDKRNTEAKPNQRMAAKAPYNFVPLNICVVKAQEVPSFSKFYKDRYSGYIELEIETITPLFIGTKEKCSQFFSPAGKPRIPGSTLRGMTRTLVEIVSYGKYGFCDKSRRLYYRAVAGSSSLDKSYRELFVDRNDYFKYKFSAGIMRKEGNTYRIYPSKFCEKTQIYRIEFNNLPDELKDKKPYYFEVVYYKPVSVKVHKHSKVNLKYAKITSISLSQDSEHPQRGYLIISGNVEKKKHMHWIINEPEEHNYIVIPEKKIEEYRNDEKRDPSFDILKILNECGEVPVFFITDQANNVIAFGHTGFFRLSYDYTIGEHIPKNLQSDDVIDFAEAIFGKAGQTNSFASRVFFEDAELIETPENLENIFLTETSPKILSAPKPTAFQHYLEQPEGVQTSKDKLHHWNTKEAKIRGYKLYWHRNTPDEPYHEHSWSEGKIIKDSEQHTVIKPIGRGVKFKSRIRFENLSKEELGCLLFVLDLPDGYYHKIGMGKPLGLGTIKIKPTLFLIDKKIRYSSLFHEDEWELGIERKETLQDYKSDFEKYIMRNIPDEEKDNANSLWETKRLKELKILLCWEHNNCVGWLEKTRYMTIGDRAKKIENEFRKRTVLPKPSEVIQGD</sequence>
<proteinExistence type="predicted"/>
<dbReference type="Proteomes" id="UP000196803">
    <property type="component" value="Unassembled WGS sequence"/>
</dbReference>
<dbReference type="CDD" id="cd09726">
    <property type="entry name" value="RAMP_I_III"/>
    <property type="match status" value="1"/>
</dbReference>
<keyword evidence="1" id="KW-0051">Antiviral defense</keyword>